<dbReference type="Pfam" id="PF00005">
    <property type="entry name" value="ABC_tran"/>
    <property type="match status" value="1"/>
</dbReference>
<keyword evidence="2" id="KW-0813">Transport</keyword>
<evidence type="ECO:0000256" key="2">
    <source>
        <dbReference type="ARBA" id="ARBA00022448"/>
    </source>
</evidence>
<keyword evidence="12" id="KW-1185">Reference proteome</keyword>
<dbReference type="PROSITE" id="PS50893">
    <property type="entry name" value="ABC_TRANSPORTER_2"/>
    <property type="match status" value="1"/>
</dbReference>
<comment type="caution">
    <text evidence="11">The sequence shown here is derived from an EMBL/GenBank/DDBJ whole genome shotgun (WGS) entry which is preliminary data.</text>
</comment>
<evidence type="ECO:0000256" key="7">
    <source>
        <dbReference type="ARBA" id="ARBA00023004"/>
    </source>
</evidence>
<keyword evidence="6 11" id="KW-0067">ATP-binding</keyword>
<accession>A0ABQ0B066</accession>
<gene>
    <name evidence="11" type="ORF">F130042H8_27300</name>
</gene>
<protein>
    <submittedName>
        <fullName evidence="11">ABC transporter ATP-binding protein</fullName>
    </submittedName>
</protein>
<dbReference type="Gene3D" id="3.40.50.300">
    <property type="entry name" value="P-loop containing nucleotide triphosphate hydrolases"/>
    <property type="match status" value="1"/>
</dbReference>
<name>A0ABQ0B066_9FIRM</name>
<evidence type="ECO:0000313" key="11">
    <source>
        <dbReference type="EMBL" id="GAA6269670.1"/>
    </source>
</evidence>
<dbReference type="CDD" id="cd03214">
    <property type="entry name" value="ABC_Iron-Siderophores_B12_Hemin"/>
    <property type="match status" value="1"/>
</dbReference>
<dbReference type="RefSeq" id="WP_243176228.1">
    <property type="nucleotide sequence ID" value="NZ_BAABXL010000001.1"/>
</dbReference>
<keyword evidence="4" id="KW-0410">Iron transport</keyword>
<evidence type="ECO:0000256" key="9">
    <source>
        <dbReference type="ARBA" id="ARBA00023136"/>
    </source>
</evidence>
<organism evidence="11 12">
    <name type="scientific">Enterocloster alcoholdehydrogenati</name>
    <dbReference type="NCBI Taxonomy" id="2547410"/>
    <lineage>
        <taxon>Bacteria</taxon>
        <taxon>Bacillati</taxon>
        <taxon>Bacillota</taxon>
        <taxon>Clostridia</taxon>
        <taxon>Lachnospirales</taxon>
        <taxon>Lachnospiraceae</taxon>
        <taxon>Enterocloster</taxon>
    </lineage>
</organism>
<keyword evidence="3" id="KW-1003">Cell membrane</keyword>
<evidence type="ECO:0000256" key="8">
    <source>
        <dbReference type="ARBA" id="ARBA00023065"/>
    </source>
</evidence>
<dbReference type="GO" id="GO:0005524">
    <property type="term" value="F:ATP binding"/>
    <property type="evidence" value="ECO:0007669"/>
    <property type="project" value="UniProtKB-KW"/>
</dbReference>
<dbReference type="InterPro" id="IPR017871">
    <property type="entry name" value="ABC_transporter-like_CS"/>
</dbReference>
<evidence type="ECO:0000256" key="6">
    <source>
        <dbReference type="ARBA" id="ARBA00022840"/>
    </source>
</evidence>
<dbReference type="EMBL" id="BAABXL010000001">
    <property type="protein sequence ID" value="GAA6269670.1"/>
    <property type="molecule type" value="Genomic_DNA"/>
</dbReference>
<sequence>MRFYAEHTDISYGRNRIVEDLSMEIPEGKITALIGANGSGKSTILKTLCRIMKPDRGQVILDGRSIHRMGSRELARRLSILPQGPEAPEGLTVEELAAYGRSPHRAGYGRLSGEDREKIRWALSVTQMEEFSRRSLEQLSGGQRQRAWIAMCLAQDTEILFLDEPTTYLDISYQLDIMKLLKRLNEAYQKTIIMVVHDLNHASLFADHIVAVKKGKIVKMGRPESVITPLTCREVFGVMADVFTDPRTNRPLCIPYDHVMAGGENEI</sequence>
<dbReference type="InterPro" id="IPR003439">
    <property type="entry name" value="ABC_transporter-like_ATP-bd"/>
</dbReference>
<dbReference type="SMART" id="SM00382">
    <property type="entry name" value="AAA"/>
    <property type="match status" value="1"/>
</dbReference>
<feature type="domain" description="ABC transporter" evidence="10">
    <location>
        <begin position="1"/>
        <end position="239"/>
    </location>
</feature>
<dbReference type="SUPFAM" id="SSF52540">
    <property type="entry name" value="P-loop containing nucleoside triphosphate hydrolases"/>
    <property type="match status" value="1"/>
</dbReference>
<evidence type="ECO:0000259" key="10">
    <source>
        <dbReference type="PROSITE" id="PS50893"/>
    </source>
</evidence>
<dbReference type="InterPro" id="IPR003593">
    <property type="entry name" value="AAA+_ATPase"/>
</dbReference>
<dbReference type="PROSITE" id="PS00211">
    <property type="entry name" value="ABC_TRANSPORTER_1"/>
    <property type="match status" value="1"/>
</dbReference>
<evidence type="ECO:0000256" key="1">
    <source>
        <dbReference type="ARBA" id="ARBA00004202"/>
    </source>
</evidence>
<dbReference type="Proteomes" id="UP001600894">
    <property type="component" value="Unassembled WGS sequence"/>
</dbReference>
<keyword evidence="8" id="KW-0406">Ion transport</keyword>
<reference evidence="11 12" key="1">
    <citation type="submission" date="2024-04" db="EMBL/GenBank/DDBJ databases">
        <title>Defined microbial consortia suppress multidrug-resistant proinflammatory Enterobacteriaceae via ecological control.</title>
        <authorList>
            <person name="Furuichi M."/>
            <person name="Kawaguchi T."/>
            <person name="Pust M."/>
            <person name="Yasuma K."/>
            <person name="Plichta D."/>
            <person name="Hasegawa N."/>
            <person name="Ohya T."/>
            <person name="Bhattarai S."/>
            <person name="Sasajima S."/>
            <person name="Aoto Y."/>
            <person name="Tuganbaev T."/>
            <person name="Yaginuma M."/>
            <person name="Ueda M."/>
            <person name="Okahashi N."/>
            <person name="Amafuji K."/>
            <person name="Kiridooshi Y."/>
            <person name="Sugita K."/>
            <person name="Strazar M."/>
            <person name="Skelly A."/>
            <person name="Suda W."/>
            <person name="Hattori M."/>
            <person name="Nakamoto N."/>
            <person name="Caballero S."/>
            <person name="Norman J."/>
            <person name="Olle B."/>
            <person name="Tanoue T."/>
            <person name="Arita M."/>
            <person name="Bucci V."/>
            <person name="Atarashi K."/>
            <person name="Xavier R."/>
            <person name="Honda K."/>
        </authorList>
    </citation>
    <scope>NUCLEOTIDE SEQUENCE [LARGE SCALE GENOMIC DNA]</scope>
    <source>
        <strain evidence="12">f13</strain>
    </source>
</reference>
<comment type="subcellular location">
    <subcellularLocation>
        <location evidence="1">Cell membrane</location>
        <topology evidence="1">Peripheral membrane protein</topology>
    </subcellularLocation>
</comment>
<evidence type="ECO:0000256" key="5">
    <source>
        <dbReference type="ARBA" id="ARBA00022741"/>
    </source>
</evidence>
<keyword evidence="9" id="KW-0472">Membrane</keyword>
<dbReference type="InterPro" id="IPR051535">
    <property type="entry name" value="Siderophore_ABC-ATPase"/>
</dbReference>
<keyword evidence="5" id="KW-0547">Nucleotide-binding</keyword>
<dbReference type="PANTHER" id="PTHR42771:SF2">
    <property type="entry name" value="IRON(3+)-HYDROXAMATE IMPORT ATP-BINDING PROTEIN FHUC"/>
    <property type="match status" value="1"/>
</dbReference>
<evidence type="ECO:0000256" key="3">
    <source>
        <dbReference type="ARBA" id="ARBA00022475"/>
    </source>
</evidence>
<keyword evidence="7" id="KW-0408">Iron</keyword>
<evidence type="ECO:0000313" key="12">
    <source>
        <dbReference type="Proteomes" id="UP001600894"/>
    </source>
</evidence>
<proteinExistence type="predicted"/>
<evidence type="ECO:0000256" key="4">
    <source>
        <dbReference type="ARBA" id="ARBA00022496"/>
    </source>
</evidence>
<dbReference type="PANTHER" id="PTHR42771">
    <property type="entry name" value="IRON(3+)-HYDROXAMATE IMPORT ATP-BINDING PROTEIN FHUC"/>
    <property type="match status" value="1"/>
</dbReference>
<dbReference type="InterPro" id="IPR027417">
    <property type="entry name" value="P-loop_NTPase"/>
</dbReference>